<dbReference type="Proteomes" id="UP000053237">
    <property type="component" value="Unassembled WGS sequence"/>
</dbReference>
<proteinExistence type="predicted"/>
<sequence>MVSRGSSISHVERASNPFMTTSSSIVGINLSEKVRFEVPGLYAKKDYKDSGIVKPGKHLKDFMYQTTSETYGSANEAEKRSTLSHRMDKSSLEQEVREKDVVEIDYVPAPQPHDLILSSENLMPVRIDTKVLSEGRKEHPMFATSHRMIGADKAHFKVEMDRKGRPSGFTTSFHGFRYRDCGLNTSISKSRVCDQLDA</sequence>
<feature type="compositionally biased region" description="Basic and acidic residues" evidence="1">
    <location>
        <begin position="76"/>
        <end position="90"/>
    </location>
</feature>
<evidence type="ECO:0000256" key="1">
    <source>
        <dbReference type="SAM" id="MobiDB-lite"/>
    </source>
</evidence>
<comment type="caution">
    <text evidence="2">The sequence shown here is derived from an EMBL/GenBank/DDBJ whole genome shotgun (WGS) entry which is preliminary data.</text>
</comment>
<feature type="region of interest" description="Disordered" evidence="1">
    <location>
        <begin position="71"/>
        <end position="90"/>
    </location>
</feature>
<dbReference type="OrthoDB" id="546383at2759"/>
<protein>
    <submittedName>
        <fullName evidence="2">Uncharacterized protein</fullName>
    </submittedName>
</protein>
<dbReference type="InParanoid" id="A0A024GKR1"/>
<gene>
    <name evidence="2" type="ORF">BN9_084580</name>
</gene>
<dbReference type="AlphaFoldDB" id="A0A024GKR1"/>
<accession>A0A024GKR1</accession>
<evidence type="ECO:0000313" key="3">
    <source>
        <dbReference type="Proteomes" id="UP000053237"/>
    </source>
</evidence>
<keyword evidence="3" id="KW-1185">Reference proteome</keyword>
<dbReference type="EMBL" id="CAIX01000170">
    <property type="protein sequence ID" value="CCI47451.1"/>
    <property type="molecule type" value="Genomic_DNA"/>
</dbReference>
<evidence type="ECO:0000313" key="2">
    <source>
        <dbReference type="EMBL" id="CCI47451.1"/>
    </source>
</evidence>
<name>A0A024GKR1_9STRA</name>
<reference evidence="2 3" key="1">
    <citation type="submission" date="2012-05" db="EMBL/GenBank/DDBJ databases">
        <title>Recombination and specialization in a pathogen metapopulation.</title>
        <authorList>
            <person name="Gardiner A."/>
            <person name="Kemen E."/>
            <person name="Schultz-Larsen T."/>
            <person name="MacLean D."/>
            <person name="Van Oosterhout C."/>
            <person name="Jones J.D.G."/>
        </authorList>
    </citation>
    <scope>NUCLEOTIDE SEQUENCE [LARGE SCALE GENOMIC DNA]</scope>
    <source>
        <strain evidence="2 3">Ac Nc2</strain>
    </source>
</reference>
<organism evidence="2 3">
    <name type="scientific">Albugo candida</name>
    <dbReference type="NCBI Taxonomy" id="65357"/>
    <lineage>
        <taxon>Eukaryota</taxon>
        <taxon>Sar</taxon>
        <taxon>Stramenopiles</taxon>
        <taxon>Oomycota</taxon>
        <taxon>Peronosporomycetes</taxon>
        <taxon>Albuginales</taxon>
        <taxon>Albuginaceae</taxon>
        <taxon>Albugo</taxon>
    </lineage>
</organism>